<keyword evidence="2" id="KW-0456">Lyase</keyword>
<dbReference type="OrthoDB" id="9765625at2"/>
<dbReference type="AlphaFoldDB" id="A0A0K1PIW4"/>
<keyword evidence="4" id="KW-1185">Reference proteome</keyword>
<reference evidence="3 4" key="1">
    <citation type="submission" date="2015-08" db="EMBL/GenBank/DDBJ databases">
        <authorList>
            <person name="Babu N.S."/>
            <person name="Beckwith C.J."/>
            <person name="Beseler K.G."/>
            <person name="Brison A."/>
            <person name="Carone J.V."/>
            <person name="Caskin T.P."/>
            <person name="Diamond M."/>
            <person name="Durham M.E."/>
            <person name="Foxe J.M."/>
            <person name="Go M."/>
            <person name="Henderson B.A."/>
            <person name="Jones I.B."/>
            <person name="McGettigan J.A."/>
            <person name="Micheletti S.J."/>
            <person name="Nasrallah M.E."/>
            <person name="Ortiz D."/>
            <person name="Piller C.R."/>
            <person name="Privatt S.R."/>
            <person name="Schneider S.L."/>
            <person name="Sharp S."/>
            <person name="Smith T.C."/>
            <person name="Stanton J.D."/>
            <person name="Ullery H.E."/>
            <person name="Wilson R.J."/>
            <person name="Serrano M.G."/>
            <person name="Buck G."/>
            <person name="Lee V."/>
            <person name="Wang Y."/>
            <person name="Carvalho R."/>
            <person name="Voegtly L."/>
            <person name="Shi R."/>
            <person name="Duckworth R."/>
            <person name="Johnson A."/>
            <person name="Loviza R."/>
            <person name="Walstead R."/>
            <person name="Shah Z."/>
            <person name="Kiflezghi M."/>
            <person name="Wade K."/>
            <person name="Ball S.L."/>
            <person name="Bradley K.W."/>
            <person name="Asai D.J."/>
            <person name="Bowman C.A."/>
            <person name="Russell D.A."/>
            <person name="Pope W.H."/>
            <person name="Jacobs-Sera D."/>
            <person name="Hendrix R.W."/>
            <person name="Hatfull G.F."/>
        </authorList>
    </citation>
    <scope>NUCLEOTIDE SEQUENCE [LARGE SCALE GENOMIC DNA]</scope>
    <source>
        <strain evidence="3 4">DSM 27710</strain>
    </source>
</reference>
<evidence type="ECO:0000256" key="1">
    <source>
        <dbReference type="ARBA" id="ARBA00022596"/>
    </source>
</evidence>
<accession>A0A0K1PIW4</accession>
<dbReference type="PANTHER" id="PTHR36566">
    <property type="entry name" value="NICKEL INSERTION PROTEIN-RELATED"/>
    <property type="match status" value="1"/>
</dbReference>
<dbReference type="PANTHER" id="PTHR36566:SF1">
    <property type="entry name" value="PYRIDINIUM-3,5-BISTHIOCARBOXYLIC ACID MONONUCLEOTIDE NICKEL INSERTION PROTEIN"/>
    <property type="match status" value="1"/>
</dbReference>
<dbReference type="NCBIfam" id="TIGR00299">
    <property type="entry name" value="nickel pincer cofactor biosynthesis protein LarC"/>
    <property type="match status" value="1"/>
</dbReference>
<dbReference type="HAMAP" id="MF_01074">
    <property type="entry name" value="LarC"/>
    <property type="match status" value="1"/>
</dbReference>
<comment type="similarity">
    <text evidence="2">Belongs to the LarC family.</text>
</comment>
<proteinExistence type="inferred from homology"/>
<name>A0A0K1PIW4_9BACT</name>
<dbReference type="Pfam" id="PF01969">
    <property type="entry name" value="Ni_insertion"/>
    <property type="match status" value="1"/>
</dbReference>
<dbReference type="STRING" id="1391653.AKJ08_3436"/>
<dbReference type="InterPro" id="IPR002822">
    <property type="entry name" value="Ni_insertion"/>
</dbReference>
<dbReference type="KEGG" id="vin:AKJ08_3436"/>
<evidence type="ECO:0000256" key="2">
    <source>
        <dbReference type="HAMAP-Rule" id="MF_01074"/>
    </source>
</evidence>
<keyword evidence="1 2" id="KW-0533">Nickel</keyword>
<dbReference type="PATRIC" id="fig|1391653.3.peg.3586"/>
<evidence type="ECO:0000313" key="4">
    <source>
        <dbReference type="Proteomes" id="UP000055590"/>
    </source>
</evidence>
<gene>
    <name evidence="3" type="ORF">AKJ08_3436</name>
</gene>
<dbReference type="Proteomes" id="UP000055590">
    <property type="component" value="Chromosome"/>
</dbReference>
<protein>
    <recommendedName>
        <fullName evidence="2">Putative nickel insertion protein</fullName>
    </recommendedName>
</protein>
<organism evidence="3 4">
    <name type="scientific">Vulgatibacter incomptus</name>
    <dbReference type="NCBI Taxonomy" id="1391653"/>
    <lineage>
        <taxon>Bacteria</taxon>
        <taxon>Pseudomonadati</taxon>
        <taxon>Myxococcota</taxon>
        <taxon>Myxococcia</taxon>
        <taxon>Myxococcales</taxon>
        <taxon>Cystobacterineae</taxon>
        <taxon>Vulgatibacteraceae</taxon>
        <taxon>Vulgatibacter</taxon>
    </lineage>
</organism>
<dbReference type="GO" id="GO:0016829">
    <property type="term" value="F:lyase activity"/>
    <property type="evidence" value="ECO:0007669"/>
    <property type="project" value="UniProtKB-UniRule"/>
</dbReference>
<dbReference type="Gene3D" id="3.30.70.1380">
    <property type="entry name" value="Transcriptional regulatory protein pf0864 domain like"/>
    <property type="match status" value="1"/>
</dbReference>
<evidence type="ECO:0000313" key="3">
    <source>
        <dbReference type="EMBL" id="AKU93049.1"/>
    </source>
</evidence>
<sequence length="389" mass="41715">MSSFLLLEPVGGCSGDMSLAALIDLGVPADVIRGGLARLGLHGWSLDVTQAEKCGIGGTRVDVRVDESAHEHERSWPEIRELILRASLRPRAEELALGFFERLAIAEARVHRTTPDHVHFHEVGAVDSIVDLVGVAIALDELGVDRVHTLPPPVGGGIAQTRHGPIPVPAPATLELLRGRPVRPSGPGERTTPTGAAILAVATVGSPTTAYVPERVGYGIGHRDFDDAANVLRAVLARDAGGQDDLLVMECNLDDASPQVLARALEAGLEAGALDAWIAPVTMKKGRPAHLLGLLVPSARRARVTEVLFRETPTLGVRHHAVAREILDRRFEPVETRFGVVQVKVGFTGETVFNGAPEWDDCVEAGRRHDVPARIVREEALAAWLASRR</sequence>
<dbReference type="EMBL" id="CP012332">
    <property type="protein sequence ID" value="AKU93049.1"/>
    <property type="molecule type" value="Genomic_DNA"/>
</dbReference>
<dbReference type="GO" id="GO:0016151">
    <property type="term" value="F:nickel cation binding"/>
    <property type="evidence" value="ECO:0007669"/>
    <property type="project" value="UniProtKB-UniRule"/>
</dbReference>
<dbReference type="RefSeq" id="WP_050727129.1">
    <property type="nucleotide sequence ID" value="NZ_CP012332.1"/>
</dbReference>